<evidence type="ECO:0000256" key="2">
    <source>
        <dbReference type="ARBA" id="ARBA00007613"/>
    </source>
</evidence>
<dbReference type="Proteomes" id="UP000262142">
    <property type="component" value="Unassembled WGS sequence"/>
</dbReference>
<feature type="coiled-coil region" evidence="8">
    <location>
        <begin position="328"/>
        <end position="379"/>
    </location>
</feature>
<evidence type="ECO:0000313" key="11">
    <source>
        <dbReference type="Proteomes" id="UP000262142"/>
    </source>
</evidence>
<keyword evidence="8" id="KW-0175">Coiled coil</keyword>
<proteinExistence type="inferred from homology"/>
<keyword evidence="6" id="KW-0472">Membrane</keyword>
<evidence type="ECO:0000256" key="8">
    <source>
        <dbReference type="SAM" id="Coils"/>
    </source>
</evidence>
<dbReference type="GO" id="GO:0015288">
    <property type="term" value="F:porin activity"/>
    <property type="evidence" value="ECO:0007669"/>
    <property type="project" value="TreeGrafter"/>
</dbReference>
<feature type="signal peptide" evidence="9">
    <location>
        <begin position="1"/>
        <end position="18"/>
    </location>
</feature>
<dbReference type="InterPro" id="IPR003423">
    <property type="entry name" value="OMP_efflux"/>
</dbReference>
<organism evidence="10 11">
    <name type="scientific">Candidatus Ornithobacterium hominis</name>
    <dbReference type="NCBI Taxonomy" id="2497989"/>
    <lineage>
        <taxon>Bacteria</taxon>
        <taxon>Pseudomonadati</taxon>
        <taxon>Bacteroidota</taxon>
        <taxon>Flavobacteriia</taxon>
        <taxon>Flavobacteriales</taxon>
        <taxon>Weeksellaceae</taxon>
        <taxon>Ornithobacterium</taxon>
    </lineage>
</organism>
<protein>
    <submittedName>
        <fullName evidence="10">Outer membrane protein oprM</fullName>
    </submittedName>
</protein>
<dbReference type="Gene3D" id="1.20.1600.10">
    <property type="entry name" value="Outer membrane efflux proteins (OEP)"/>
    <property type="match status" value="1"/>
</dbReference>
<dbReference type="RefSeq" id="WP_119058827.1">
    <property type="nucleotide sequence ID" value="NZ_UNSC01000001.1"/>
</dbReference>
<evidence type="ECO:0000256" key="3">
    <source>
        <dbReference type="ARBA" id="ARBA00022448"/>
    </source>
</evidence>
<comment type="similarity">
    <text evidence="2">Belongs to the outer membrane factor (OMF) (TC 1.B.17) family.</text>
</comment>
<comment type="subcellular location">
    <subcellularLocation>
        <location evidence="1">Cell outer membrane</location>
    </subcellularLocation>
</comment>
<evidence type="ECO:0000256" key="1">
    <source>
        <dbReference type="ARBA" id="ARBA00004442"/>
    </source>
</evidence>
<keyword evidence="9" id="KW-0732">Signal</keyword>
<dbReference type="SUPFAM" id="SSF56954">
    <property type="entry name" value="Outer membrane efflux proteins (OEP)"/>
    <property type="match status" value="1"/>
</dbReference>
<dbReference type="Pfam" id="PF02321">
    <property type="entry name" value="OEP"/>
    <property type="match status" value="2"/>
</dbReference>
<evidence type="ECO:0000313" key="10">
    <source>
        <dbReference type="EMBL" id="SZD71175.1"/>
    </source>
</evidence>
<sequence>MRKTLKFVFLLIFSVHFAQEKPLRFSLQEAIDYTLTHNYDLLIAANNIEKAQKKIWENTAIGLPQINGNVDYNYNINRPLIFLGDTLKFEAGQQKTLAANVQASQLLFSGSYLVGLQSAKAFKQISVMSKEKAESELKQAVINAYAAVIIAGENLKILEKNVKTGEKNLHDIKEIYKAGLGEEQAVDQMSYNLLSLKSAKDYATRQRENALNSLKFIMGLNQNKAAVLTTSLEEIIQEDLIEIHENKGFNLKNHIDYRLAKHQVTLNELQVKHQKSMALPTLSTFLQHSHNWSTNDASLFNKFENHYPSTIWGLRLEVPIFSSLQRRAKTQQAKIELENAEIERTKTEQKLIQEVKNAYLNYENALERYQINRQRVELTRKIFGKEQIKYFEGLSSNMDLTNTEFQMYEAENEYISSALELITSKTALYQALGKY</sequence>
<keyword evidence="4" id="KW-1134">Transmembrane beta strand</keyword>
<name>A0A383TUD6_9FLAO</name>
<reference evidence="10 11" key="1">
    <citation type="submission" date="2018-09" db="EMBL/GenBank/DDBJ databases">
        <authorList>
            <consortium name="Pathogen Informatics"/>
        </authorList>
    </citation>
    <scope>NUCLEOTIDE SEQUENCE [LARGE SCALE GENOMIC DNA]</scope>
    <source>
        <strain evidence="10 11">OH-22767</strain>
    </source>
</reference>
<evidence type="ECO:0000256" key="9">
    <source>
        <dbReference type="SAM" id="SignalP"/>
    </source>
</evidence>
<evidence type="ECO:0000256" key="5">
    <source>
        <dbReference type="ARBA" id="ARBA00022692"/>
    </source>
</evidence>
<evidence type="ECO:0000256" key="6">
    <source>
        <dbReference type="ARBA" id="ARBA00023136"/>
    </source>
</evidence>
<dbReference type="GO" id="GO:1990281">
    <property type="term" value="C:efflux pump complex"/>
    <property type="evidence" value="ECO:0007669"/>
    <property type="project" value="TreeGrafter"/>
</dbReference>
<dbReference type="GO" id="GO:0009279">
    <property type="term" value="C:cell outer membrane"/>
    <property type="evidence" value="ECO:0007669"/>
    <property type="project" value="UniProtKB-SubCell"/>
</dbReference>
<gene>
    <name evidence="10" type="primary">oprM</name>
    <name evidence="10" type="ORF">SAMEA104719789_00270</name>
</gene>
<dbReference type="InterPro" id="IPR051906">
    <property type="entry name" value="TolC-like"/>
</dbReference>
<keyword evidence="7" id="KW-0998">Cell outer membrane</keyword>
<dbReference type="AlphaFoldDB" id="A0A383TUD6"/>
<evidence type="ECO:0000256" key="7">
    <source>
        <dbReference type="ARBA" id="ARBA00023237"/>
    </source>
</evidence>
<dbReference type="OrthoDB" id="367883at2"/>
<evidence type="ECO:0000256" key="4">
    <source>
        <dbReference type="ARBA" id="ARBA00022452"/>
    </source>
</evidence>
<dbReference type="GO" id="GO:0015562">
    <property type="term" value="F:efflux transmembrane transporter activity"/>
    <property type="evidence" value="ECO:0007669"/>
    <property type="project" value="InterPro"/>
</dbReference>
<keyword evidence="5" id="KW-0812">Transmembrane</keyword>
<keyword evidence="3" id="KW-0813">Transport</keyword>
<dbReference type="PANTHER" id="PTHR30026">
    <property type="entry name" value="OUTER MEMBRANE PROTEIN TOLC"/>
    <property type="match status" value="1"/>
</dbReference>
<feature type="chain" id="PRO_5016954807" evidence="9">
    <location>
        <begin position="19"/>
        <end position="435"/>
    </location>
</feature>
<keyword evidence="11" id="KW-1185">Reference proteome</keyword>
<accession>A0A383TUD6</accession>
<dbReference type="EMBL" id="UNSC01000001">
    <property type="protein sequence ID" value="SZD71175.1"/>
    <property type="molecule type" value="Genomic_DNA"/>
</dbReference>
<dbReference type="PANTHER" id="PTHR30026:SF20">
    <property type="entry name" value="OUTER MEMBRANE PROTEIN TOLC"/>
    <property type="match status" value="1"/>
</dbReference>